<dbReference type="AlphaFoldDB" id="L8GLB4"/>
<dbReference type="STRING" id="1257118.L8GLB4"/>
<organism evidence="4 5">
    <name type="scientific">Acanthamoeba castellanii (strain ATCC 30010 / Neff)</name>
    <dbReference type="NCBI Taxonomy" id="1257118"/>
    <lineage>
        <taxon>Eukaryota</taxon>
        <taxon>Amoebozoa</taxon>
        <taxon>Discosea</taxon>
        <taxon>Longamoebia</taxon>
        <taxon>Centramoebida</taxon>
        <taxon>Acanthamoebidae</taxon>
        <taxon>Acanthamoeba</taxon>
    </lineage>
</organism>
<dbReference type="OrthoDB" id="10254377at2759"/>
<evidence type="ECO:0000256" key="1">
    <source>
        <dbReference type="ARBA" id="ARBA00022658"/>
    </source>
</evidence>
<feature type="domain" description="Ras-GEF" evidence="3">
    <location>
        <begin position="3"/>
        <end position="249"/>
    </location>
</feature>
<dbReference type="Pfam" id="PF00617">
    <property type="entry name" value="RasGEF"/>
    <property type="match status" value="1"/>
</dbReference>
<gene>
    <name evidence="4" type="ORF">ACA1_076850</name>
</gene>
<evidence type="ECO:0000256" key="2">
    <source>
        <dbReference type="PROSITE-ProRule" id="PRU00168"/>
    </source>
</evidence>
<dbReference type="RefSeq" id="XP_004335845.1">
    <property type="nucleotide sequence ID" value="XM_004335797.1"/>
</dbReference>
<proteinExistence type="predicted"/>
<reference evidence="4 5" key="1">
    <citation type="journal article" date="2013" name="Genome Biol.">
        <title>Genome of Acanthamoeba castellanii highlights extensive lateral gene transfer and early evolution of tyrosine kinase signaling.</title>
        <authorList>
            <person name="Clarke M."/>
            <person name="Lohan A.J."/>
            <person name="Liu B."/>
            <person name="Lagkouvardos I."/>
            <person name="Roy S."/>
            <person name="Zafar N."/>
            <person name="Bertelli C."/>
            <person name="Schilde C."/>
            <person name="Kianianmomeni A."/>
            <person name="Burglin T.R."/>
            <person name="Frech C."/>
            <person name="Turcotte B."/>
            <person name="Kopec K.O."/>
            <person name="Synnott J.M."/>
            <person name="Choo C."/>
            <person name="Paponov I."/>
            <person name="Finkler A."/>
            <person name="Soon Heng Tan C."/>
            <person name="Hutchins A.P."/>
            <person name="Weinmeier T."/>
            <person name="Rattei T."/>
            <person name="Chu J.S."/>
            <person name="Gimenez G."/>
            <person name="Irimia M."/>
            <person name="Rigden D.J."/>
            <person name="Fitzpatrick D.A."/>
            <person name="Lorenzo-Morales J."/>
            <person name="Bateman A."/>
            <person name="Chiu C.H."/>
            <person name="Tang P."/>
            <person name="Hegemann P."/>
            <person name="Fromm H."/>
            <person name="Raoult D."/>
            <person name="Greub G."/>
            <person name="Miranda-Saavedra D."/>
            <person name="Chen N."/>
            <person name="Nash P."/>
            <person name="Ginger M.L."/>
            <person name="Horn M."/>
            <person name="Schaap P."/>
            <person name="Caler L."/>
            <person name="Loftus B."/>
        </authorList>
    </citation>
    <scope>NUCLEOTIDE SEQUENCE [LARGE SCALE GENOMIC DNA]</scope>
    <source>
        <strain evidence="4 5">Neff</strain>
    </source>
</reference>
<evidence type="ECO:0000259" key="3">
    <source>
        <dbReference type="PROSITE" id="PS50009"/>
    </source>
</evidence>
<keyword evidence="1 2" id="KW-0344">Guanine-nucleotide releasing factor</keyword>
<protein>
    <submittedName>
        <fullName evidence="4">RasGEF domain containing protein</fullName>
    </submittedName>
</protein>
<dbReference type="GO" id="GO:0005085">
    <property type="term" value="F:guanyl-nucleotide exchange factor activity"/>
    <property type="evidence" value="ECO:0007669"/>
    <property type="project" value="UniProtKB-KW"/>
</dbReference>
<dbReference type="PANTHER" id="PTHR23113:SF368">
    <property type="entry name" value="CELL DIVISION CONTROL PROTEIN 25"/>
    <property type="match status" value="1"/>
</dbReference>
<dbReference type="SUPFAM" id="SSF48366">
    <property type="entry name" value="Ras GEF"/>
    <property type="match status" value="1"/>
</dbReference>
<dbReference type="PROSITE" id="PS50009">
    <property type="entry name" value="RASGEF_CAT"/>
    <property type="match status" value="1"/>
</dbReference>
<evidence type="ECO:0000313" key="4">
    <source>
        <dbReference type="EMBL" id="ELR13832.1"/>
    </source>
</evidence>
<dbReference type="PANTHER" id="PTHR23113">
    <property type="entry name" value="GUANINE NUCLEOTIDE EXCHANGE FACTOR"/>
    <property type="match status" value="1"/>
</dbReference>
<dbReference type="GeneID" id="14914333"/>
<dbReference type="VEuPathDB" id="AmoebaDB:ACA1_076850"/>
<name>L8GLB4_ACACF</name>
<dbReference type="GO" id="GO:0007265">
    <property type="term" value="P:Ras protein signal transduction"/>
    <property type="evidence" value="ECO:0007669"/>
    <property type="project" value="TreeGrafter"/>
</dbReference>
<dbReference type="Gene3D" id="1.10.840.10">
    <property type="entry name" value="Ras guanine-nucleotide exchange factors catalytic domain"/>
    <property type="match status" value="1"/>
</dbReference>
<dbReference type="InterPro" id="IPR001895">
    <property type="entry name" value="RASGEF_cat_dom"/>
</dbReference>
<dbReference type="EMBL" id="KB008074">
    <property type="protein sequence ID" value="ELR13832.1"/>
    <property type="molecule type" value="Genomic_DNA"/>
</dbReference>
<sequence length="284" mass="32264">MFAPAQIAFHLTQIEFQLFSEIPQREYLHNAWSKKGGEAKKLGKLIERFNAVSFWAVTSILTHGHSTKKRSPMLALFIAVADSCLKLQNYQSAMQIFSALNMSPVQRLKDEWKALPKRSQQIYADLQVFFASENNFRNYRNVIRTVAAPAIPLLSMILSDLTMIEENDNNIDIKDSPAVTIEAGAASGTEEKLIHFEKMTMIYETLSVLKRCFEVSYSEAMIESIAAGEGTKGEGTTEELQWMLKVLPRLPEKELYEFKGDSKKKVVKELKKAYKTVAKERKKA</sequence>
<evidence type="ECO:0000313" key="5">
    <source>
        <dbReference type="Proteomes" id="UP000011083"/>
    </source>
</evidence>
<dbReference type="Proteomes" id="UP000011083">
    <property type="component" value="Unassembled WGS sequence"/>
</dbReference>
<dbReference type="GO" id="GO:0005886">
    <property type="term" value="C:plasma membrane"/>
    <property type="evidence" value="ECO:0007669"/>
    <property type="project" value="TreeGrafter"/>
</dbReference>
<dbReference type="SMART" id="SM00147">
    <property type="entry name" value="RasGEF"/>
    <property type="match status" value="1"/>
</dbReference>
<dbReference type="InterPro" id="IPR036964">
    <property type="entry name" value="RASGEF_cat_dom_sf"/>
</dbReference>
<dbReference type="KEGG" id="acan:ACA1_076850"/>
<dbReference type="InterPro" id="IPR008937">
    <property type="entry name" value="Ras-like_GEF"/>
</dbReference>
<dbReference type="InterPro" id="IPR023578">
    <property type="entry name" value="Ras_GEF_dom_sf"/>
</dbReference>
<accession>L8GLB4</accession>
<keyword evidence="5" id="KW-1185">Reference proteome</keyword>